<proteinExistence type="predicted"/>
<keyword evidence="2" id="KW-1185">Reference proteome</keyword>
<evidence type="ECO:0000313" key="2">
    <source>
        <dbReference type="Proteomes" id="UP001607302"/>
    </source>
</evidence>
<accession>A0ABD2ATF0</accession>
<protein>
    <submittedName>
        <fullName evidence="1">Uncharacterized protein</fullName>
    </submittedName>
</protein>
<comment type="caution">
    <text evidence="1">The sequence shown here is derived from an EMBL/GenBank/DDBJ whole genome shotgun (WGS) entry which is preliminary data.</text>
</comment>
<organism evidence="1 2">
    <name type="scientific">Vespula squamosa</name>
    <name type="common">Southern yellow jacket</name>
    <name type="synonym">Wasp</name>
    <dbReference type="NCBI Taxonomy" id="30214"/>
    <lineage>
        <taxon>Eukaryota</taxon>
        <taxon>Metazoa</taxon>
        <taxon>Ecdysozoa</taxon>
        <taxon>Arthropoda</taxon>
        <taxon>Hexapoda</taxon>
        <taxon>Insecta</taxon>
        <taxon>Pterygota</taxon>
        <taxon>Neoptera</taxon>
        <taxon>Endopterygota</taxon>
        <taxon>Hymenoptera</taxon>
        <taxon>Apocrita</taxon>
        <taxon>Aculeata</taxon>
        <taxon>Vespoidea</taxon>
        <taxon>Vespidae</taxon>
        <taxon>Vespinae</taxon>
        <taxon>Vespula</taxon>
    </lineage>
</organism>
<name>A0ABD2ATF0_VESSQ</name>
<reference evidence="1 2" key="1">
    <citation type="journal article" date="2024" name="Ann. Entomol. Soc. Am.">
        <title>Genomic analyses of the southern and eastern yellowjacket wasps (Hymenoptera: Vespidae) reveal evolutionary signatures of social life.</title>
        <authorList>
            <person name="Catto M.A."/>
            <person name="Caine P.B."/>
            <person name="Orr S.E."/>
            <person name="Hunt B.G."/>
            <person name="Goodisman M.A.D."/>
        </authorList>
    </citation>
    <scope>NUCLEOTIDE SEQUENCE [LARGE SCALE GENOMIC DNA]</scope>
    <source>
        <strain evidence="1">233</strain>
        <tissue evidence="1">Head and thorax</tissue>
    </source>
</reference>
<dbReference type="AlphaFoldDB" id="A0ABD2ATF0"/>
<sequence>MNHTFFCLIRCDSRNKERRNEVLQRRFQIYFRWSLREEAGKEGRENDITQQYRREIELIYFVFFRSILVISIDRDAAHRITSRPLQVTATYLLIELDPSNRQQK</sequence>
<gene>
    <name evidence="1" type="ORF">V1478_008407</name>
</gene>
<evidence type="ECO:0000313" key="1">
    <source>
        <dbReference type="EMBL" id="KAL2723894.1"/>
    </source>
</evidence>
<dbReference type="EMBL" id="JAUDFV010000139">
    <property type="protein sequence ID" value="KAL2723894.1"/>
    <property type="molecule type" value="Genomic_DNA"/>
</dbReference>
<dbReference type="Proteomes" id="UP001607302">
    <property type="component" value="Unassembled WGS sequence"/>
</dbReference>